<comment type="subcellular location">
    <subcellularLocation>
        <location evidence="1 6">Nucleus</location>
    </subcellularLocation>
</comment>
<gene>
    <name evidence="10" type="primary">LOC120281026</name>
</gene>
<keyword evidence="9" id="KW-1185">Reference proteome</keyword>
<keyword evidence="5 6" id="KW-0539">Nucleus</keyword>
<dbReference type="AlphaFoldDB" id="A0AB40D0W8"/>
<evidence type="ECO:0000256" key="3">
    <source>
        <dbReference type="ARBA" id="ARBA00023015"/>
    </source>
</evidence>
<keyword evidence="4 6" id="KW-0804">Transcription</keyword>
<protein>
    <recommendedName>
        <fullName evidence="6">Transcription repressor</fullName>
    </recommendedName>
    <alternativeName>
        <fullName evidence="6">Ovate family protein</fullName>
    </alternativeName>
</protein>
<comment type="function">
    <text evidence="6">Transcriptional repressor that regulates multiple aspects of plant growth and development.</text>
</comment>
<evidence type="ECO:0000256" key="4">
    <source>
        <dbReference type="ARBA" id="ARBA00023163"/>
    </source>
</evidence>
<evidence type="ECO:0000313" key="9">
    <source>
        <dbReference type="Proteomes" id="UP001515500"/>
    </source>
</evidence>
<sequence length="190" mass="21450">MSKSGCHVATKGRLCDCAHKALGLSQAQRRRRSKRTLGGGGGGGGGDREGRTCPPASPASLYDNIWKEESETLLSSKSFSSDSSEFYQRSSSIANKKKNIYKHKISSSFYRQKVRKERLEENGFAVVKRSEDPYGDFKSSMVEMIVEKQIMFSEKELEKLLKSYLSLNSYHHHPVILRAFSDIWEALFVN</sequence>
<accession>A0AB40D0W8</accession>
<dbReference type="NCBIfam" id="TIGR01568">
    <property type="entry name" value="A_thal_3678"/>
    <property type="match status" value="1"/>
</dbReference>
<evidence type="ECO:0000259" key="8">
    <source>
        <dbReference type="PROSITE" id="PS51754"/>
    </source>
</evidence>
<dbReference type="PANTHER" id="PTHR33057:SF17">
    <property type="entry name" value="TRANSCRIPTION REPRESSOR OFP8"/>
    <property type="match status" value="1"/>
</dbReference>
<keyword evidence="2 6" id="KW-0678">Repressor</keyword>
<evidence type="ECO:0000256" key="5">
    <source>
        <dbReference type="ARBA" id="ARBA00023242"/>
    </source>
</evidence>
<dbReference type="Proteomes" id="UP001515500">
    <property type="component" value="Chromosome 17"/>
</dbReference>
<evidence type="ECO:0000313" key="10">
    <source>
        <dbReference type="RefSeq" id="XP_039143909.1"/>
    </source>
</evidence>
<feature type="region of interest" description="Disordered" evidence="7">
    <location>
        <begin position="26"/>
        <end position="54"/>
    </location>
</feature>
<dbReference type="RefSeq" id="XP_039143909.1">
    <property type="nucleotide sequence ID" value="XM_039287975.1"/>
</dbReference>
<dbReference type="GeneID" id="120281026"/>
<evidence type="ECO:0000256" key="2">
    <source>
        <dbReference type="ARBA" id="ARBA00022491"/>
    </source>
</evidence>
<dbReference type="GO" id="GO:0045892">
    <property type="term" value="P:negative regulation of DNA-templated transcription"/>
    <property type="evidence" value="ECO:0007669"/>
    <property type="project" value="UniProtKB-UniRule"/>
</dbReference>
<feature type="domain" description="OVATE" evidence="8">
    <location>
        <begin position="126"/>
        <end position="186"/>
    </location>
</feature>
<keyword evidence="3 6" id="KW-0805">Transcription regulation</keyword>
<proteinExistence type="predicted"/>
<dbReference type="InterPro" id="IPR006458">
    <property type="entry name" value="Ovate_C"/>
</dbReference>
<name>A0AB40D0W8_DIOCR</name>
<evidence type="ECO:0000256" key="6">
    <source>
        <dbReference type="RuleBase" id="RU367028"/>
    </source>
</evidence>
<dbReference type="GO" id="GO:0005634">
    <property type="term" value="C:nucleus"/>
    <property type="evidence" value="ECO:0007669"/>
    <property type="project" value="UniProtKB-SubCell"/>
</dbReference>
<evidence type="ECO:0000256" key="7">
    <source>
        <dbReference type="SAM" id="MobiDB-lite"/>
    </source>
</evidence>
<dbReference type="PANTHER" id="PTHR33057">
    <property type="entry name" value="TRANSCRIPTION REPRESSOR OFP7-RELATED"/>
    <property type="match status" value="1"/>
</dbReference>
<organism evidence="9 10">
    <name type="scientific">Dioscorea cayennensis subsp. rotundata</name>
    <name type="common">White Guinea yam</name>
    <name type="synonym">Dioscorea rotundata</name>
    <dbReference type="NCBI Taxonomy" id="55577"/>
    <lineage>
        <taxon>Eukaryota</taxon>
        <taxon>Viridiplantae</taxon>
        <taxon>Streptophyta</taxon>
        <taxon>Embryophyta</taxon>
        <taxon>Tracheophyta</taxon>
        <taxon>Spermatophyta</taxon>
        <taxon>Magnoliopsida</taxon>
        <taxon>Liliopsida</taxon>
        <taxon>Dioscoreales</taxon>
        <taxon>Dioscoreaceae</taxon>
        <taxon>Dioscorea</taxon>
    </lineage>
</organism>
<dbReference type="PROSITE" id="PS51754">
    <property type="entry name" value="OVATE"/>
    <property type="match status" value="1"/>
</dbReference>
<dbReference type="InterPro" id="IPR038933">
    <property type="entry name" value="Ovate"/>
</dbReference>
<evidence type="ECO:0000256" key="1">
    <source>
        <dbReference type="ARBA" id="ARBA00004123"/>
    </source>
</evidence>
<dbReference type="Pfam" id="PF04844">
    <property type="entry name" value="Ovate"/>
    <property type="match status" value="1"/>
</dbReference>
<reference evidence="10" key="1">
    <citation type="submission" date="2025-08" db="UniProtKB">
        <authorList>
            <consortium name="RefSeq"/>
        </authorList>
    </citation>
    <scope>IDENTIFICATION</scope>
</reference>